<proteinExistence type="predicted"/>
<dbReference type="InterPro" id="IPR036513">
    <property type="entry name" value="STAS_dom_sf"/>
</dbReference>
<name>A4TUV6_9PROT</name>
<dbReference type="RefSeq" id="WP_106001672.1">
    <property type="nucleotide sequence ID" value="NZ_CP027527.1"/>
</dbReference>
<dbReference type="Gene3D" id="3.30.750.24">
    <property type="entry name" value="STAS domain"/>
    <property type="match status" value="1"/>
</dbReference>
<dbReference type="InterPro" id="IPR058548">
    <property type="entry name" value="MlaB-like_STAS"/>
</dbReference>
<organism evidence="2">
    <name type="scientific">Magnetospirillum gryphiswaldense</name>
    <dbReference type="NCBI Taxonomy" id="55518"/>
    <lineage>
        <taxon>Bacteria</taxon>
        <taxon>Pseudomonadati</taxon>
        <taxon>Pseudomonadota</taxon>
        <taxon>Alphaproteobacteria</taxon>
        <taxon>Rhodospirillales</taxon>
        <taxon>Rhodospirillaceae</taxon>
        <taxon>Magnetospirillum</taxon>
    </lineage>
</organism>
<dbReference type="Pfam" id="PF13466">
    <property type="entry name" value="STAS_2"/>
    <property type="match status" value="1"/>
</dbReference>
<evidence type="ECO:0000259" key="1">
    <source>
        <dbReference type="PROSITE" id="PS50801"/>
    </source>
</evidence>
<evidence type="ECO:0000313" key="2">
    <source>
        <dbReference type="EMBL" id="CAM74413.1"/>
    </source>
</evidence>
<dbReference type="SUPFAM" id="SSF52091">
    <property type="entry name" value="SpoIIaa-like"/>
    <property type="match status" value="1"/>
</dbReference>
<dbReference type="InterPro" id="IPR002645">
    <property type="entry name" value="STAS_dom"/>
</dbReference>
<sequence>MHQPLEYSFTTDAILLSGALVFNAHPRWRQMLRQMPAPQKDTEIRLDMAAIDHLDAAGLGLLLITHDSLKAQQARLVLYRPTGAVRRVLEVSGFTAMVRIED</sequence>
<dbReference type="EMBL" id="CU459003">
    <property type="protein sequence ID" value="CAM74413.1"/>
    <property type="molecule type" value="Genomic_DNA"/>
</dbReference>
<reference evidence="2" key="1">
    <citation type="journal article" date="2007" name="J. Bacteriol.">
        <title>Comparative genome analysis of four magnetotactic bacteria reveals a complex set of group-specific genes implicated in magnetosome biomineralization and function.</title>
        <authorList>
            <person name="Richter M."/>
            <person name="Kube M."/>
            <person name="Bazylinski D.A."/>
            <person name="Lombardot T."/>
            <person name="Gloeckner F.O."/>
            <person name="Reinhardt R."/>
            <person name="Schueler D."/>
        </authorList>
    </citation>
    <scope>NUCLEOTIDE SEQUENCE</scope>
    <source>
        <strain evidence="2">MSR-1</strain>
    </source>
</reference>
<protein>
    <recommendedName>
        <fullName evidence="1">STAS domain-containing protein</fullName>
    </recommendedName>
</protein>
<accession>A4TUV6</accession>
<gene>
    <name evidence="2" type="ORF">MGR_0147</name>
</gene>
<feature type="domain" description="STAS" evidence="1">
    <location>
        <begin position="14"/>
        <end position="102"/>
    </location>
</feature>
<dbReference type="AlphaFoldDB" id="A4TUV6"/>
<dbReference type="PROSITE" id="PS50801">
    <property type="entry name" value="STAS"/>
    <property type="match status" value="1"/>
</dbReference>